<keyword evidence="3" id="KW-0274">FAD</keyword>
<dbReference type="Pfam" id="PF07992">
    <property type="entry name" value="Pyr_redox_2"/>
    <property type="match status" value="1"/>
</dbReference>
<dbReference type="Gene3D" id="3.40.50.720">
    <property type="entry name" value="NAD(P)-binding Rossmann-like Domain"/>
    <property type="match status" value="1"/>
</dbReference>
<reference evidence="7 8" key="1">
    <citation type="submission" date="2019-06" db="EMBL/GenBank/DDBJ databases">
        <title>Persicimonas caeni gen. nov., sp. nov., a predatory bacterium isolated from solar saltern.</title>
        <authorList>
            <person name="Wang S."/>
        </authorList>
    </citation>
    <scope>NUCLEOTIDE SEQUENCE [LARGE SCALE GENOMIC DNA]</scope>
    <source>
        <strain evidence="7 8">YN101</strain>
    </source>
</reference>
<dbReference type="PANTHER" id="PTHR48467">
    <property type="entry name" value="GLUTAMATE SYNTHASE 1 [NADH], CHLOROPLASTIC-LIKE"/>
    <property type="match status" value="1"/>
</dbReference>
<keyword evidence="2" id="KW-0285">Flavoprotein</keyword>
<dbReference type="Gene3D" id="3.50.50.60">
    <property type="entry name" value="FAD/NAD(P)-binding domain"/>
    <property type="match status" value="1"/>
</dbReference>
<dbReference type="Proteomes" id="UP000315995">
    <property type="component" value="Chromosome"/>
</dbReference>
<dbReference type="InterPro" id="IPR036188">
    <property type="entry name" value="FAD/NAD-bd_sf"/>
</dbReference>
<accession>A0A4Y6PP28</accession>
<dbReference type="InterPro" id="IPR055275">
    <property type="entry name" value="Ferredox_Rdtase"/>
</dbReference>
<name>A0A4Y6PP28_PERCE</name>
<accession>A0A5B8Y1I3</accession>
<dbReference type="SUPFAM" id="SSF51971">
    <property type="entry name" value="Nucleotide-binding domain"/>
    <property type="match status" value="1"/>
</dbReference>
<protein>
    <recommendedName>
        <fullName evidence="6">FAD/NAD(P)-binding domain-containing protein</fullName>
    </recommendedName>
</protein>
<proteinExistence type="predicted"/>
<keyword evidence="5" id="KW-0560">Oxidoreductase</keyword>
<evidence type="ECO:0000313" key="7">
    <source>
        <dbReference type="EMBL" id="QDG49757.1"/>
    </source>
</evidence>
<dbReference type="PANTHER" id="PTHR48467:SF1">
    <property type="entry name" value="GLUTAMATE SYNTHASE 1 [NADH], CHLOROPLASTIC-LIKE"/>
    <property type="match status" value="1"/>
</dbReference>
<comment type="cofactor">
    <cofactor evidence="1">
        <name>FAD</name>
        <dbReference type="ChEBI" id="CHEBI:57692"/>
    </cofactor>
</comment>
<evidence type="ECO:0000256" key="3">
    <source>
        <dbReference type="ARBA" id="ARBA00022827"/>
    </source>
</evidence>
<evidence type="ECO:0000256" key="2">
    <source>
        <dbReference type="ARBA" id="ARBA00022630"/>
    </source>
</evidence>
<dbReference type="InterPro" id="IPR023753">
    <property type="entry name" value="FAD/NAD-binding_dom"/>
</dbReference>
<sequence>MSQKSYTIAMIGAGPAALYSTAKLTEAGHDVVIINRDIKPGGLAEFGIYPTKYKMKRGLRTLFRKILADDKVTYFGNVSVGIDADITLDEIRELGFDALVVAVGAQGTKWLGLPGEDADSVFHAKDLVYHYNSLPPFSEQEFDVGQNVCVVGLGNVCLDIVHWLTCEKKVESVTAVARRGPAERKTTNKELRIVSAAIDTEQLQAEFDQIAPAMEAVGQDPEKVYKALTRFVDHPLETESPTKFRMRFMRSPKSIEVDDEGNVTGLTCQKTRLTKRDDGKVGLEKLDEYETLECDTVVFAIGDSIEPTIGLPVDPEWSGSFATVDEPWEAHPDRPRYMVYDPDSDDPMWDTFVVGWARQASDGLVGKAKADGEQGCDEILAYLDGGFPVAPGEKTASTDEIVGRLRSTLDERKVEAVDYDDVRQIEAVEQEKAEEYDVEEFKFTSQEKMLELVCEN</sequence>
<evidence type="ECO:0000256" key="4">
    <source>
        <dbReference type="ARBA" id="ARBA00022857"/>
    </source>
</evidence>
<evidence type="ECO:0000256" key="5">
    <source>
        <dbReference type="ARBA" id="ARBA00023002"/>
    </source>
</evidence>
<dbReference type="EMBL" id="CP041186">
    <property type="protein sequence ID" value="QDG49757.1"/>
    <property type="molecule type" value="Genomic_DNA"/>
</dbReference>
<dbReference type="AlphaFoldDB" id="A0A4Y6PP28"/>
<evidence type="ECO:0000313" key="8">
    <source>
        <dbReference type="Proteomes" id="UP000315995"/>
    </source>
</evidence>
<evidence type="ECO:0000259" key="6">
    <source>
        <dbReference type="Pfam" id="PF07992"/>
    </source>
</evidence>
<organism evidence="7 8">
    <name type="scientific">Persicimonas caeni</name>
    <dbReference type="NCBI Taxonomy" id="2292766"/>
    <lineage>
        <taxon>Bacteria</taxon>
        <taxon>Deltaproteobacteria</taxon>
        <taxon>Bradymonadales</taxon>
        <taxon>Bradymonadaceae</taxon>
        <taxon>Persicimonas</taxon>
    </lineage>
</organism>
<dbReference type="PRINTS" id="PR00419">
    <property type="entry name" value="ADXRDTASE"/>
</dbReference>
<evidence type="ECO:0000256" key="1">
    <source>
        <dbReference type="ARBA" id="ARBA00001974"/>
    </source>
</evidence>
<keyword evidence="4" id="KW-0521">NADP</keyword>
<dbReference type="GO" id="GO:0016491">
    <property type="term" value="F:oxidoreductase activity"/>
    <property type="evidence" value="ECO:0007669"/>
    <property type="project" value="UniProtKB-KW"/>
</dbReference>
<gene>
    <name evidence="7" type="ORF">FIV42_03095</name>
</gene>
<dbReference type="OrthoDB" id="9803192at2"/>
<dbReference type="RefSeq" id="WP_141196254.1">
    <property type="nucleotide sequence ID" value="NZ_CP041186.1"/>
</dbReference>
<feature type="domain" description="FAD/NAD(P)-binding" evidence="6">
    <location>
        <begin position="7"/>
        <end position="183"/>
    </location>
</feature>
<keyword evidence="8" id="KW-1185">Reference proteome</keyword>